<protein>
    <recommendedName>
        <fullName evidence="1">Alpha-L-glutamate ligase-related protein ATP-grasp domain-containing protein</fullName>
    </recommendedName>
</protein>
<organism evidence="2 3">
    <name type="scientific">Nitrosococcus halophilus (strain Nc4)</name>
    <dbReference type="NCBI Taxonomy" id="472759"/>
    <lineage>
        <taxon>Bacteria</taxon>
        <taxon>Pseudomonadati</taxon>
        <taxon>Pseudomonadota</taxon>
        <taxon>Gammaproteobacteria</taxon>
        <taxon>Chromatiales</taxon>
        <taxon>Chromatiaceae</taxon>
        <taxon>Nitrosococcus</taxon>
    </lineage>
</organism>
<sequence length="375" mass="41742">MLWRLRQRVARISEDLGALCRAVREHGEAAREASGKSLWGQVVEMIALRSGFGHLAPDEYYQYCLFDDQRFSPEQKQAFLGRQMEYDLWKLFNSQHWHAIANDKLVAYSLFEALQLPTPKLYAAYHPIRRHGALTVVRNGAELGQFLREQAPFPLVAKPVLGMWGKGVYAVDCFDGECDELVLVNGRRIAVTEFVETLEPLAEKGYLFQELLKPHPVVSDLCGNRICSVRMVTLLDPVPQVISTLWKVAAGGAMADNFWEPGNLVGPIGAETGVVGQMFTGLGLQRRDVSEHPDTGKWLVGVTLPDWGRALELCLEGTASLPGLKMQAWDIALTDRGPVMLEVNIIGGLRLPQLVVDAGINRGPLKDLLHKHRCV</sequence>
<dbReference type="InterPro" id="IPR039523">
    <property type="entry name" value="RimK-rel_E_lig_ATP-grasp"/>
</dbReference>
<feature type="domain" description="Alpha-L-glutamate ligase-related protein ATP-grasp" evidence="1">
    <location>
        <begin position="85"/>
        <end position="361"/>
    </location>
</feature>
<dbReference type="STRING" id="472759.Nhal_2195"/>
<dbReference type="AlphaFoldDB" id="D5C564"/>
<reference evidence="3" key="1">
    <citation type="submission" date="2010-04" db="EMBL/GenBank/DDBJ databases">
        <title>Complete genome sequence of Nitrosococcus halophilus Nc4, a salt-adapted, aerobic obligate ammonia-oxidizing sulfur purple bacterium.</title>
        <authorList>
            <consortium name="US DOE Joint Genome Institute"/>
            <person name="Campbell M.A."/>
            <person name="Malfatti S.A."/>
            <person name="Chain P.S.G."/>
            <person name="Heidelberg J.F."/>
            <person name="Ward B.B."/>
            <person name="Klotz M.G."/>
        </authorList>
    </citation>
    <scope>NUCLEOTIDE SEQUENCE [LARGE SCALE GENOMIC DNA]</scope>
    <source>
        <strain evidence="3">Nc4</strain>
    </source>
</reference>
<dbReference type="HOGENOM" id="CLU_773583_0_0_6"/>
<dbReference type="RefSeq" id="WP_013033150.1">
    <property type="nucleotide sequence ID" value="NC_013960.1"/>
</dbReference>
<dbReference type="Pfam" id="PF14397">
    <property type="entry name" value="ATPgrasp_ST"/>
    <property type="match status" value="1"/>
</dbReference>
<dbReference type="eggNOG" id="COG0189">
    <property type="taxonomic scope" value="Bacteria"/>
</dbReference>
<proteinExistence type="predicted"/>
<evidence type="ECO:0000313" key="3">
    <source>
        <dbReference type="Proteomes" id="UP000001844"/>
    </source>
</evidence>
<evidence type="ECO:0000259" key="1">
    <source>
        <dbReference type="Pfam" id="PF14397"/>
    </source>
</evidence>
<dbReference type="OrthoDB" id="5822672at2"/>
<dbReference type="Proteomes" id="UP000001844">
    <property type="component" value="Chromosome"/>
</dbReference>
<dbReference type="KEGG" id="nhl:Nhal_2195"/>
<dbReference type="SUPFAM" id="SSF56059">
    <property type="entry name" value="Glutathione synthetase ATP-binding domain-like"/>
    <property type="match status" value="1"/>
</dbReference>
<gene>
    <name evidence="2" type="ordered locus">Nhal_2195</name>
</gene>
<keyword evidence="3" id="KW-1185">Reference proteome</keyword>
<name>D5C564_NITHN</name>
<accession>D5C564</accession>
<evidence type="ECO:0000313" key="2">
    <source>
        <dbReference type="EMBL" id="ADE15287.1"/>
    </source>
</evidence>
<dbReference type="EMBL" id="CP001798">
    <property type="protein sequence ID" value="ADE15287.1"/>
    <property type="molecule type" value="Genomic_DNA"/>
</dbReference>